<dbReference type="GO" id="GO:0008233">
    <property type="term" value="F:peptidase activity"/>
    <property type="evidence" value="ECO:0007669"/>
    <property type="project" value="UniProtKB-KW"/>
</dbReference>
<feature type="transmembrane region" description="Helical" evidence="1">
    <location>
        <begin position="81"/>
        <end position="101"/>
    </location>
</feature>
<feature type="transmembrane region" description="Helical" evidence="1">
    <location>
        <begin position="265"/>
        <end position="281"/>
    </location>
</feature>
<feature type="transmembrane region" description="Helical" evidence="1">
    <location>
        <begin position="187"/>
        <end position="207"/>
    </location>
</feature>
<dbReference type="EMBL" id="JBHUMK010000007">
    <property type="protein sequence ID" value="MFD2608079.1"/>
    <property type="molecule type" value="Genomic_DNA"/>
</dbReference>
<accession>A0ABW5NYW9</accession>
<name>A0ABW5NYW9_9DEIO</name>
<proteinExistence type="predicted"/>
<dbReference type="PANTHER" id="PTHR36844:SF1">
    <property type="entry name" value="PROTEASE PRSW"/>
    <property type="match status" value="1"/>
</dbReference>
<keyword evidence="1" id="KW-1133">Transmembrane helix</keyword>
<comment type="caution">
    <text evidence="2">The sequence shown here is derived from an EMBL/GenBank/DDBJ whole genome shotgun (WGS) entry which is preliminary data.</text>
</comment>
<keyword evidence="2" id="KW-0645">Protease</keyword>
<gene>
    <name evidence="2" type="ORF">ACFSR9_01310</name>
</gene>
<evidence type="ECO:0000313" key="3">
    <source>
        <dbReference type="Proteomes" id="UP001597475"/>
    </source>
</evidence>
<dbReference type="GO" id="GO:0006508">
    <property type="term" value="P:proteolysis"/>
    <property type="evidence" value="ECO:0007669"/>
    <property type="project" value="UniProtKB-KW"/>
</dbReference>
<dbReference type="Pfam" id="PF13367">
    <property type="entry name" value="PrsW-protease"/>
    <property type="match status" value="1"/>
</dbReference>
<evidence type="ECO:0000313" key="2">
    <source>
        <dbReference type="EMBL" id="MFD2608079.1"/>
    </source>
</evidence>
<keyword evidence="3" id="KW-1185">Reference proteome</keyword>
<feature type="transmembrane region" description="Helical" evidence="1">
    <location>
        <begin position="52"/>
        <end position="69"/>
    </location>
</feature>
<keyword evidence="1" id="KW-0472">Membrane</keyword>
<keyword evidence="2" id="KW-0378">Hydrolase</keyword>
<keyword evidence="1" id="KW-0812">Transmembrane</keyword>
<dbReference type="InterPro" id="IPR026898">
    <property type="entry name" value="PrsW"/>
</dbReference>
<reference evidence="3" key="1">
    <citation type="journal article" date="2019" name="Int. J. Syst. Evol. Microbiol.">
        <title>The Global Catalogue of Microorganisms (GCM) 10K type strain sequencing project: providing services to taxonomists for standard genome sequencing and annotation.</title>
        <authorList>
            <consortium name="The Broad Institute Genomics Platform"/>
            <consortium name="The Broad Institute Genome Sequencing Center for Infectious Disease"/>
            <person name="Wu L."/>
            <person name="Ma J."/>
        </authorList>
    </citation>
    <scope>NUCLEOTIDE SEQUENCE [LARGE SCALE GENOMIC DNA]</scope>
    <source>
        <strain evidence="3">KCTC 33842</strain>
    </source>
</reference>
<dbReference type="Proteomes" id="UP001597475">
    <property type="component" value="Unassembled WGS sequence"/>
</dbReference>
<dbReference type="RefSeq" id="WP_386842305.1">
    <property type="nucleotide sequence ID" value="NZ_JBHUMK010000007.1"/>
</dbReference>
<evidence type="ECO:0000256" key="1">
    <source>
        <dbReference type="SAM" id="Phobius"/>
    </source>
</evidence>
<sequence length="339" mass="36895">MDSSTMAAASPPVKTGQRSERPLQNLIEDFKGLPFDVLFPVRRWLGDQPWKMRWVQALLFFALFPLSLAHLWGVDAEIHDAAWAIGVYFALIWGYILWVLVQPGILKRRNLIITCAFTAIVGIMLVLLLQGLPFISTLYAATEWAFSPVRLIGFVAGVGLLEEGIKLLPIFWLAVKLREIRTPREAAFYAGVSGLAFGVAEAVAYSISYTDMNTIGMAYGMVGSGNYVVMEFLRLITLPFLHCVFSGIAGYYLGLSLLAPQRRTALLLLGLGVAALVHGLYDFFAGSWLGIGMGGISILMFVAYLRSAEHITEAITRPVGPSVAPGSTLVTQEGSSSAG</sequence>
<protein>
    <submittedName>
        <fullName evidence="2">PrsW family glutamic-type intramembrane protease</fullName>
        <ecNumber evidence="2">3.4.-.-</ecNumber>
    </submittedName>
</protein>
<dbReference type="PANTHER" id="PTHR36844">
    <property type="entry name" value="PROTEASE PRSW"/>
    <property type="match status" value="1"/>
</dbReference>
<dbReference type="EC" id="3.4.-.-" evidence="2"/>
<feature type="transmembrane region" description="Helical" evidence="1">
    <location>
        <begin position="227"/>
        <end position="253"/>
    </location>
</feature>
<feature type="transmembrane region" description="Helical" evidence="1">
    <location>
        <begin position="113"/>
        <end position="139"/>
    </location>
</feature>
<organism evidence="2 3">
    <name type="scientific">Deinococcus taklimakanensis</name>
    <dbReference type="NCBI Taxonomy" id="536443"/>
    <lineage>
        <taxon>Bacteria</taxon>
        <taxon>Thermotogati</taxon>
        <taxon>Deinococcota</taxon>
        <taxon>Deinococci</taxon>
        <taxon>Deinococcales</taxon>
        <taxon>Deinococcaceae</taxon>
        <taxon>Deinococcus</taxon>
    </lineage>
</organism>
<feature type="transmembrane region" description="Helical" evidence="1">
    <location>
        <begin position="151"/>
        <end position="175"/>
    </location>
</feature>
<feature type="transmembrane region" description="Helical" evidence="1">
    <location>
        <begin position="287"/>
        <end position="305"/>
    </location>
</feature>